<dbReference type="GO" id="GO:0005829">
    <property type="term" value="C:cytosol"/>
    <property type="evidence" value="ECO:0007669"/>
    <property type="project" value="TreeGrafter"/>
</dbReference>
<reference evidence="4" key="1">
    <citation type="journal article" date="2010" name="BMC Genomics">
        <title>Clostridium sticklandii, a specialist in amino acid degradation:revisiting its metabolism through its genome sequence.</title>
        <authorList>
            <person name="Fonknechten N."/>
            <person name="Chaussonnerie S."/>
            <person name="Tricot S."/>
            <person name="Lajus A."/>
            <person name="Andreesen J.R."/>
            <person name="Perchat N."/>
            <person name="Pelletier E."/>
            <person name="Gouyvenoux M."/>
            <person name="Barbe V."/>
            <person name="Salanoubat M."/>
            <person name="Le Paslier D."/>
            <person name="Weissenbach J."/>
            <person name="Cohen G.N."/>
            <person name="Kreimeyer A."/>
        </authorList>
    </citation>
    <scope>NUCLEOTIDE SEQUENCE [LARGE SCALE GENOMIC DNA]</scope>
    <source>
        <strain evidence="4">ATCC 12662 / DSM 519 / JCM 1433 / CCUG 9281 / NCIMB 10654 / HF</strain>
    </source>
</reference>
<name>E3PVT7_ACESD</name>
<organism evidence="3 4">
    <name type="scientific">Acetoanaerobium sticklandii (strain ATCC 12662 / DSM 519 / JCM 1433 / CCUG 9281 / NCIMB 10654 / HF)</name>
    <name type="common">Clostridium sticklandii</name>
    <dbReference type="NCBI Taxonomy" id="499177"/>
    <lineage>
        <taxon>Bacteria</taxon>
        <taxon>Bacillati</taxon>
        <taxon>Bacillota</taxon>
        <taxon>Clostridia</taxon>
        <taxon>Peptostreptococcales</taxon>
        <taxon>Filifactoraceae</taxon>
        <taxon>Acetoanaerobium</taxon>
    </lineage>
</organism>
<dbReference type="InterPro" id="IPR050807">
    <property type="entry name" value="TransReg_Diox_bact_type"/>
</dbReference>
<proteinExistence type="predicted"/>
<dbReference type="SUPFAM" id="SSF47413">
    <property type="entry name" value="lambda repressor-like DNA-binding domains"/>
    <property type="match status" value="1"/>
</dbReference>
<evidence type="ECO:0000313" key="3">
    <source>
        <dbReference type="EMBL" id="CBH22640.1"/>
    </source>
</evidence>
<dbReference type="Pfam" id="PF01381">
    <property type="entry name" value="HTH_3"/>
    <property type="match status" value="1"/>
</dbReference>
<dbReference type="GO" id="GO:0003677">
    <property type="term" value="F:DNA binding"/>
    <property type="evidence" value="ECO:0007669"/>
    <property type="project" value="UniProtKB-KW"/>
</dbReference>
<evidence type="ECO:0000313" key="4">
    <source>
        <dbReference type="Proteomes" id="UP000007041"/>
    </source>
</evidence>
<dbReference type="KEGG" id="cst:CLOST_2525"/>
<dbReference type="PROSITE" id="PS50943">
    <property type="entry name" value="HTH_CROC1"/>
    <property type="match status" value="1"/>
</dbReference>
<keyword evidence="4" id="KW-1185">Reference proteome</keyword>
<dbReference type="SMART" id="SM00530">
    <property type="entry name" value="HTH_XRE"/>
    <property type="match status" value="1"/>
</dbReference>
<protein>
    <recommendedName>
        <fullName evidence="2">HTH cro/C1-type domain-containing protein</fullName>
    </recommendedName>
</protein>
<dbReference type="EMBL" id="FP565809">
    <property type="protein sequence ID" value="CBH22640.1"/>
    <property type="molecule type" value="Genomic_DNA"/>
</dbReference>
<gene>
    <name evidence="3" type="ordered locus">CLOST_2525</name>
</gene>
<dbReference type="HOGENOM" id="CLU_066192_4_0_9"/>
<dbReference type="GO" id="GO:0003700">
    <property type="term" value="F:DNA-binding transcription factor activity"/>
    <property type="evidence" value="ECO:0007669"/>
    <property type="project" value="TreeGrafter"/>
</dbReference>
<dbReference type="PANTHER" id="PTHR46797">
    <property type="entry name" value="HTH-TYPE TRANSCRIPTIONAL REGULATOR"/>
    <property type="match status" value="1"/>
</dbReference>
<dbReference type="CDD" id="cd00093">
    <property type="entry name" value="HTH_XRE"/>
    <property type="match status" value="1"/>
</dbReference>
<dbReference type="InterPro" id="IPR001387">
    <property type="entry name" value="Cro/C1-type_HTH"/>
</dbReference>
<keyword evidence="1" id="KW-0238">DNA-binding</keyword>
<dbReference type="Gene3D" id="1.10.260.40">
    <property type="entry name" value="lambda repressor-like DNA-binding domains"/>
    <property type="match status" value="1"/>
</dbReference>
<dbReference type="STRING" id="1511.CLOST_2525"/>
<feature type="domain" description="HTH cro/C1-type" evidence="2">
    <location>
        <begin position="7"/>
        <end position="61"/>
    </location>
</feature>
<dbReference type="BioCyc" id="CSTI499177:GJE9-2618-MONOMER"/>
<dbReference type="InterPro" id="IPR010982">
    <property type="entry name" value="Lambda_DNA-bd_dom_sf"/>
</dbReference>
<evidence type="ECO:0000256" key="1">
    <source>
        <dbReference type="ARBA" id="ARBA00023125"/>
    </source>
</evidence>
<accession>E3PVT7</accession>
<dbReference type="AlphaFoldDB" id="E3PVT7"/>
<dbReference type="PANTHER" id="PTHR46797:SF1">
    <property type="entry name" value="METHYLPHOSPHONATE SYNTHASE"/>
    <property type="match status" value="1"/>
</dbReference>
<dbReference type="Proteomes" id="UP000007041">
    <property type="component" value="Chromosome"/>
</dbReference>
<sequence>MTIGERIRQLRRIKDVTQRELAESVNFSHSYIGDLERNRTNPSIKALEIIAEYFNVDTSYLIGSECCYIRLQRCKTTIYGIEVDACTDCPLYKSILERRDSK</sequence>
<evidence type="ECO:0000259" key="2">
    <source>
        <dbReference type="PROSITE" id="PS50943"/>
    </source>
</evidence>
<dbReference type="eggNOG" id="COG1396">
    <property type="taxonomic scope" value="Bacteria"/>
</dbReference>